<dbReference type="PIRSF" id="PIRSF006060">
    <property type="entry name" value="AA_transporter"/>
    <property type="match status" value="1"/>
</dbReference>
<name>A0ABY9NH78_9PSED</name>
<dbReference type="Pfam" id="PF00324">
    <property type="entry name" value="AA_permease"/>
    <property type="match status" value="1"/>
</dbReference>
<feature type="transmembrane region" description="Helical" evidence="8">
    <location>
        <begin position="283"/>
        <end position="303"/>
    </location>
</feature>
<dbReference type="Gene3D" id="1.20.1740.10">
    <property type="entry name" value="Amino acid/polyamine transporter I"/>
    <property type="match status" value="1"/>
</dbReference>
<organism evidence="10 11">
    <name type="scientific">Pseudomonas piscis</name>
    <dbReference type="NCBI Taxonomy" id="2614538"/>
    <lineage>
        <taxon>Bacteria</taxon>
        <taxon>Pseudomonadati</taxon>
        <taxon>Pseudomonadota</taxon>
        <taxon>Gammaproteobacteria</taxon>
        <taxon>Pseudomonadales</taxon>
        <taxon>Pseudomonadaceae</taxon>
        <taxon>Pseudomonas</taxon>
    </lineage>
</organism>
<evidence type="ECO:0000256" key="7">
    <source>
        <dbReference type="ARBA" id="ARBA00023136"/>
    </source>
</evidence>
<accession>A0ABY9NH78</accession>
<keyword evidence="3" id="KW-1003">Cell membrane</keyword>
<evidence type="ECO:0000256" key="1">
    <source>
        <dbReference type="ARBA" id="ARBA00004651"/>
    </source>
</evidence>
<evidence type="ECO:0000256" key="6">
    <source>
        <dbReference type="ARBA" id="ARBA00022989"/>
    </source>
</evidence>
<keyword evidence="2" id="KW-0813">Transport</keyword>
<evidence type="ECO:0000256" key="2">
    <source>
        <dbReference type="ARBA" id="ARBA00022448"/>
    </source>
</evidence>
<feature type="domain" description="Amino acid permease/ SLC12A" evidence="9">
    <location>
        <begin position="17"/>
        <end position="448"/>
    </location>
</feature>
<protein>
    <submittedName>
        <fullName evidence="10">Amino acid permease</fullName>
    </submittedName>
</protein>
<feature type="transmembrane region" description="Helical" evidence="8">
    <location>
        <begin position="428"/>
        <end position="447"/>
    </location>
</feature>
<gene>
    <name evidence="10" type="ORF">QL104_26415</name>
</gene>
<comment type="subcellular location">
    <subcellularLocation>
        <location evidence="1">Cell membrane</location>
        <topology evidence="1">Multi-pass membrane protein</topology>
    </subcellularLocation>
</comment>
<dbReference type="InterPro" id="IPR004841">
    <property type="entry name" value="AA-permease/SLC12A_dom"/>
</dbReference>
<keyword evidence="6 8" id="KW-1133">Transmembrane helix</keyword>
<evidence type="ECO:0000313" key="10">
    <source>
        <dbReference type="EMBL" id="WMN16847.1"/>
    </source>
</evidence>
<keyword evidence="5" id="KW-0029">Amino-acid transport</keyword>
<evidence type="ECO:0000256" key="4">
    <source>
        <dbReference type="ARBA" id="ARBA00022692"/>
    </source>
</evidence>
<keyword evidence="11" id="KW-1185">Reference proteome</keyword>
<evidence type="ECO:0000256" key="5">
    <source>
        <dbReference type="ARBA" id="ARBA00022970"/>
    </source>
</evidence>
<sequence length="460" mass="50031">MTDSAKTGLHRDLKERHIRLIGLGTCIGVGLFLGSSAAIKLAGPAVMLAYLIAGLFIYVVMRALGEMCVHNPVAGSFSRYAHDYLGPMAGFISGWNYWFLWIVTCLAEVTAVAIYMGLWFPEVAPWIWAISSLLLMVAINLLSVKTFGEFEFWFSLIKVITIVGLIIAGLGMILFGLGHGGQPIGISNLWAHGGFMPNGVLGVLMAFQMVTFAYGGIEIIGLTAGEAKNPRVTIPQAIRSVPWRILLFYVGAIFVILSIYPWNADGQGSPFVSTFEALGIKSAAGLINFVVITAALSSCNGGIYSTGRMLLNLTDQHQAPRFFGKTTPQGVPRRALMLSLLIMFIGVLLNYLAPAKVFIWLTAVAATGNITTWILILLAQIRFRRTVSQEQLAAGGFPMPGWPLTSYAALTFMLLVLGIMAYVEDTRLGVIAGALWLLYLAAVYWTVYRKKAVMLSQSVQ</sequence>
<reference evidence="10 11" key="1">
    <citation type="journal article" date="2023" name="Access Microbiol">
        <title>The genome of a steinernematid-associated Pseudomonas piscis bacterium encodes the biosynthesis of insect toxins.</title>
        <authorList>
            <person name="Awori R.M."/>
            <person name="Hendre P."/>
            <person name="Amugune N.O."/>
        </authorList>
    </citation>
    <scope>NUCLEOTIDE SEQUENCE [LARGE SCALE GENOMIC DNA]</scope>
    <source>
        <strain evidence="10 11">75</strain>
    </source>
</reference>
<proteinExistence type="predicted"/>
<feature type="transmembrane region" description="Helical" evidence="8">
    <location>
        <begin position="359"/>
        <end position="381"/>
    </location>
</feature>
<evidence type="ECO:0000313" key="11">
    <source>
        <dbReference type="Proteomes" id="UP001237292"/>
    </source>
</evidence>
<feature type="transmembrane region" description="Helical" evidence="8">
    <location>
        <begin position="45"/>
        <end position="64"/>
    </location>
</feature>
<dbReference type="EMBL" id="CP133164">
    <property type="protein sequence ID" value="WMN16847.1"/>
    <property type="molecule type" value="Genomic_DNA"/>
</dbReference>
<feature type="transmembrane region" description="Helical" evidence="8">
    <location>
        <begin position="199"/>
        <end position="224"/>
    </location>
</feature>
<keyword evidence="4 8" id="KW-0812">Transmembrane</keyword>
<feature type="transmembrane region" description="Helical" evidence="8">
    <location>
        <begin position="126"/>
        <end position="144"/>
    </location>
</feature>
<feature type="transmembrane region" description="Helical" evidence="8">
    <location>
        <begin position="98"/>
        <end position="120"/>
    </location>
</feature>
<evidence type="ECO:0000259" key="9">
    <source>
        <dbReference type="Pfam" id="PF00324"/>
    </source>
</evidence>
<feature type="transmembrane region" description="Helical" evidence="8">
    <location>
        <begin position="20"/>
        <end position="39"/>
    </location>
</feature>
<feature type="transmembrane region" description="Helical" evidence="8">
    <location>
        <begin position="402"/>
        <end position="422"/>
    </location>
</feature>
<keyword evidence="7 8" id="KW-0472">Membrane</keyword>
<dbReference type="InterPro" id="IPR004840">
    <property type="entry name" value="Amino_acid_permease_CS"/>
</dbReference>
<feature type="transmembrane region" description="Helical" evidence="8">
    <location>
        <begin position="335"/>
        <end position="353"/>
    </location>
</feature>
<dbReference type="Proteomes" id="UP001237292">
    <property type="component" value="Chromosome"/>
</dbReference>
<dbReference type="RefSeq" id="WP_282877173.1">
    <property type="nucleotide sequence ID" value="NZ_CP133164.1"/>
</dbReference>
<dbReference type="PANTHER" id="PTHR43495">
    <property type="entry name" value="GABA PERMEASE"/>
    <property type="match status" value="1"/>
</dbReference>
<feature type="transmembrane region" description="Helical" evidence="8">
    <location>
        <begin position="245"/>
        <end position="263"/>
    </location>
</feature>
<evidence type="ECO:0000256" key="3">
    <source>
        <dbReference type="ARBA" id="ARBA00022475"/>
    </source>
</evidence>
<dbReference type="PROSITE" id="PS00218">
    <property type="entry name" value="AMINO_ACID_PERMEASE_1"/>
    <property type="match status" value="1"/>
</dbReference>
<dbReference type="PANTHER" id="PTHR43495:SF6">
    <property type="entry name" value="THREONINE_SERINE TRANSPORTER YBXG-RELATED"/>
    <property type="match status" value="1"/>
</dbReference>
<feature type="transmembrane region" description="Helical" evidence="8">
    <location>
        <begin position="156"/>
        <end position="179"/>
    </location>
</feature>
<evidence type="ECO:0000256" key="8">
    <source>
        <dbReference type="SAM" id="Phobius"/>
    </source>
</evidence>